<dbReference type="GO" id="GO:0005886">
    <property type="term" value="C:plasma membrane"/>
    <property type="evidence" value="ECO:0007669"/>
    <property type="project" value="TreeGrafter"/>
</dbReference>
<dbReference type="EMBL" id="SMDG01000010">
    <property type="protein sequence ID" value="TCW53943.1"/>
    <property type="molecule type" value="Genomic_DNA"/>
</dbReference>
<dbReference type="Proteomes" id="UP000295285">
    <property type="component" value="Unassembled WGS sequence"/>
</dbReference>
<dbReference type="Pfam" id="PF04657">
    <property type="entry name" value="DMT_YdcZ"/>
    <property type="match status" value="1"/>
</dbReference>
<feature type="transmembrane region" description="Helical" evidence="1">
    <location>
        <begin position="67"/>
        <end position="86"/>
    </location>
</feature>
<dbReference type="PANTHER" id="PTHR34821">
    <property type="entry name" value="INNER MEMBRANE PROTEIN YDCZ"/>
    <property type="match status" value="1"/>
</dbReference>
<keyword evidence="1" id="KW-1133">Transmembrane helix</keyword>
<dbReference type="AlphaFoldDB" id="A0A4R4BCV9"/>
<reference evidence="2 3" key="1">
    <citation type="submission" date="2019-03" db="EMBL/GenBank/DDBJ databases">
        <title>Above-ground endophytic microbial communities from plants in different locations in the United States.</title>
        <authorList>
            <person name="Frank C."/>
        </authorList>
    </citation>
    <scope>NUCLEOTIDE SEQUENCE [LARGE SCALE GENOMIC DNA]</scope>
    <source>
        <strain evidence="2 3">LP_2_YM</strain>
    </source>
</reference>
<accession>A0A4R4BCV9</accession>
<proteinExistence type="predicted"/>
<feature type="transmembrane region" description="Helical" evidence="1">
    <location>
        <begin position="123"/>
        <end position="140"/>
    </location>
</feature>
<sequence>MLKGVVFAILAGVFITLQGTFNAKLSSHIGIWSTSIITHLIGVLIATTVFLLKKEEKAAALKDVKKIYLVAGALGGLIICAETIAIHSMGVTLTAGTLMVAQLLTATLIEMKGLFQIKKIQMERYHIVGTIVMIIGIVVFNM</sequence>
<evidence type="ECO:0000313" key="3">
    <source>
        <dbReference type="Proteomes" id="UP000295285"/>
    </source>
</evidence>
<name>A0A4R4BCV9_BACTU</name>
<keyword evidence="1" id="KW-0812">Transmembrane</keyword>
<dbReference type="InterPro" id="IPR006750">
    <property type="entry name" value="YdcZ"/>
</dbReference>
<evidence type="ECO:0000313" key="2">
    <source>
        <dbReference type="EMBL" id="TCW53943.1"/>
    </source>
</evidence>
<protein>
    <submittedName>
        <fullName evidence="2">Transporter family-2 protein</fullName>
    </submittedName>
</protein>
<comment type="caution">
    <text evidence="2">The sequence shown here is derived from an EMBL/GenBank/DDBJ whole genome shotgun (WGS) entry which is preliminary data.</text>
</comment>
<feature type="transmembrane region" description="Helical" evidence="1">
    <location>
        <begin position="29"/>
        <end position="52"/>
    </location>
</feature>
<gene>
    <name evidence="2" type="ORF">EC910_110179</name>
</gene>
<organism evidence="2 3">
    <name type="scientific">Bacillus thuringiensis</name>
    <dbReference type="NCBI Taxonomy" id="1428"/>
    <lineage>
        <taxon>Bacteria</taxon>
        <taxon>Bacillati</taxon>
        <taxon>Bacillota</taxon>
        <taxon>Bacilli</taxon>
        <taxon>Bacillales</taxon>
        <taxon>Bacillaceae</taxon>
        <taxon>Bacillus</taxon>
        <taxon>Bacillus cereus group</taxon>
    </lineage>
</organism>
<dbReference type="PANTHER" id="PTHR34821:SF3">
    <property type="entry name" value="MEMBRANE PROTEIN"/>
    <property type="match status" value="1"/>
</dbReference>
<feature type="transmembrane region" description="Helical" evidence="1">
    <location>
        <begin position="92"/>
        <end position="111"/>
    </location>
</feature>
<evidence type="ECO:0000256" key="1">
    <source>
        <dbReference type="SAM" id="Phobius"/>
    </source>
</evidence>
<keyword evidence="1" id="KW-0472">Membrane</keyword>